<dbReference type="HOGENOM" id="CLU_181662_0_0_1"/>
<reference evidence="3" key="2">
    <citation type="journal article" date="2013" name="PLoS Genet.">
        <title>Comparative genome structure, secondary metabolite, and effector coding capacity across Cochliobolus pathogens.</title>
        <authorList>
            <person name="Condon B.J."/>
            <person name="Leng Y."/>
            <person name="Wu D."/>
            <person name="Bushley K.E."/>
            <person name="Ohm R.A."/>
            <person name="Otillar R."/>
            <person name="Martin J."/>
            <person name="Schackwitz W."/>
            <person name="Grimwood J."/>
            <person name="MohdZainudin N."/>
            <person name="Xue C."/>
            <person name="Wang R."/>
            <person name="Manning V.A."/>
            <person name="Dhillon B."/>
            <person name="Tu Z.J."/>
            <person name="Steffenson B.J."/>
            <person name="Salamov A."/>
            <person name="Sun H."/>
            <person name="Lowry S."/>
            <person name="LaButti K."/>
            <person name="Han J."/>
            <person name="Copeland A."/>
            <person name="Lindquist E."/>
            <person name="Barry K."/>
            <person name="Schmutz J."/>
            <person name="Baker S.E."/>
            <person name="Ciuffetti L.M."/>
            <person name="Grigoriev I.V."/>
            <person name="Zhong S."/>
            <person name="Turgeon B.G."/>
        </authorList>
    </citation>
    <scope>NUCLEOTIDE SEQUENCE [LARGE SCALE GENOMIC DNA]</scope>
    <source>
        <strain evidence="3">C5 / ATCC 48332 / race O</strain>
    </source>
</reference>
<name>M2TU46_COCH5</name>
<dbReference type="AlphaFoldDB" id="M2TU46"/>
<evidence type="ECO:0000313" key="2">
    <source>
        <dbReference type="EMBL" id="EMD85286.1"/>
    </source>
</evidence>
<sequence length="110" mass="11804">MFIGRCTGGHVQWAATLLFRWWKRGMFDVSLGKQRRYRSKSRSGRRPASTTCGRGDGFFLHAVDRLVSRSAMGASADGDGGKAEKKSRPGSMSCAGPRPGALARVAGLGD</sequence>
<feature type="region of interest" description="Disordered" evidence="1">
    <location>
        <begin position="36"/>
        <end position="55"/>
    </location>
</feature>
<evidence type="ECO:0000256" key="1">
    <source>
        <dbReference type="SAM" id="MobiDB-lite"/>
    </source>
</evidence>
<organism evidence="2 3">
    <name type="scientific">Cochliobolus heterostrophus (strain C5 / ATCC 48332 / race O)</name>
    <name type="common">Southern corn leaf blight fungus</name>
    <name type="synonym">Bipolaris maydis</name>
    <dbReference type="NCBI Taxonomy" id="701091"/>
    <lineage>
        <taxon>Eukaryota</taxon>
        <taxon>Fungi</taxon>
        <taxon>Dikarya</taxon>
        <taxon>Ascomycota</taxon>
        <taxon>Pezizomycotina</taxon>
        <taxon>Dothideomycetes</taxon>
        <taxon>Pleosporomycetidae</taxon>
        <taxon>Pleosporales</taxon>
        <taxon>Pleosporineae</taxon>
        <taxon>Pleosporaceae</taxon>
        <taxon>Bipolaris</taxon>
    </lineage>
</organism>
<evidence type="ECO:0000313" key="3">
    <source>
        <dbReference type="Proteomes" id="UP000016936"/>
    </source>
</evidence>
<keyword evidence="3" id="KW-1185">Reference proteome</keyword>
<dbReference type="OrthoDB" id="10330857at2759"/>
<feature type="compositionally biased region" description="Basic residues" evidence="1">
    <location>
        <begin position="36"/>
        <end position="45"/>
    </location>
</feature>
<reference evidence="2 3" key="1">
    <citation type="journal article" date="2012" name="PLoS Pathog.">
        <title>Diverse lifestyles and strategies of plant pathogenesis encoded in the genomes of eighteen Dothideomycetes fungi.</title>
        <authorList>
            <person name="Ohm R.A."/>
            <person name="Feau N."/>
            <person name="Henrissat B."/>
            <person name="Schoch C.L."/>
            <person name="Horwitz B.A."/>
            <person name="Barry K.W."/>
            <person name="Condon B.J."/>
            <person name="Copeland A.C."/>
            <person name="Dhillon B."/>
            <person name="Glaser F."/>
            <person name="Hesse C.N."/>
            <person name="Kosti I."/>
            <person name="LaButti K."/>
            <person name="Lindquist E.A."/>
            <person name="Lucas S."/>
            <person name="Salamov A.A."/>
            <person name="Bradshaw R.E."/>
            <person name="Ciuffetti L."/>
            <person name="Hamelin R.C."/>
            <person name="Kema G.H.J."/>
            <person name="Lawrence C."/>
            <person name="Scott J.A."/>
            <person name="Spatafora J.W."/>
            <person name="Turgeon B.G."/>
            <person name="de Wit P.J.G.M."/>
            <person name="Zhong S."/>
            <person name="Goodwin S.B."/>
            <person name="Grigoriev I.V."/>
        </authorList>
    </citation>
    <scope>NUCLEOTIDE SEQUENCE [LARGE SCALE GENOMIC DNA]</scope>
    <source>
        <strain evidence="3">C5 / ATCC 48332 / race O</strain>
    </source>
</reference>
<dbReference type="OMA" id="TLLFRWW"/>
<gene>
    <name evidence="2" type="ORF">COCHEDRAFT_1199033</name>
</gene>
<dbReference type="Proteomes" id="UP000016936">
    <property type="component" value="Unassembled WGS sequence"/>
</dbReference>
<feature type="region of interest" description="Disordered" evidence="1">
    <location>
        <begin position="71"/>
        <end position="100"/>
    </location>
</feature>
<dbReference type="EMBL" id="KB445591">
    <property type="protein sequence ID" value="EMD85286.1"/>
    <property type="molecule type" value="Genomic_DNA"/>
</dbReference>
<proteinExistence type="predicted"/>
<accession>M2TU46</accession>
<protein>
    <submittedName>
        <fullName evidence="2">Uncharacterized protein</fullName>
    </submittedName>
</protein>